<keyword evidence="7" id="KW-1185">Reference proteome</keyword>
<dbReference type="PANTHER" id="PTHR23407">
    <property type="entry name" value="ATPASE INHIBITOR/5-FORMYLTETRAHYDROFOLATE CYCLO-LIGASE"/>
    <property type="match status" value="1"/>
</dbReference>
<dbReference type="EMBL" id="MBFR01000017">
    <property type="protein sequence ID" value="PVU97165.1"/>
    <property type="molecule type" value="Genomic_DNA"/>
</dbReference>
<organism evidence="6 7">
    <name type="scientific">Smittium simulii</name>
    <dbReference type="NCBI Taxonomy" id="133385"/>
    <lineage>
        <taxon>Eukaryota</taxon>
        <taxon>Fungi</taxon>
        <taxon>Fungi incertae sedis</taxon>
        <taxon>Zoopagomycota</taxon>
        <taxon>Kickxellomycotina</taxon>
        <taxon>Harpellomycetes</taxon>
        <taxon>Harpellales</taxon>
        <taxon>Legeriomycetaceae</taxon>
        <taxon>Smittium</taxon>
    </lineage>
</organism>
<dbReference type="SUPFAM" id="SSF100950">
    <property type="entry name" value="NagB/RpiA/CoA transferase-like"/>
    <property type="match status" value="1"/>
</dbReference>
<keyword evidence="2" id="KW-0547">Nucleotide-binding</keyword>
<dbReference type="InterPro" id="IPR002698">
    <property type="entry name" value="FTHF_cligase"/>
</dbReference>
<accession>A0A2T9YXW0</accession>
<comment type="caution">
    <text evidence="6">The sequence shown here is derived from an EMBL/GenBank/DDBJ whole genome shotgun (WGS) entry which is preliminary data.</text>
</comment>
<dbReference type="GO" id="GO:0005739">
    <property type="term" value="C:mitochondrion"/>
    <property type="evidence" value="ECO:0007669"/>
    <property type="project" value="TreeGrafter"/>
</dbReference>
<comment type="catalytic activity">
    <reaction evidence="4">
        <text>(6S)-5-formyl-5,6,7,8-tetrahydrofolate + ATP = (6R)-5,10-methenyltetrahydrofolate + ADP + phosphate</text>
        <dbReference type="Rhea" id="RHEA:10488"/>
        <dbReference type="ChEBI" id="CHEBI:30616"/>
        <dbReference type="ChEBI" id="CHEBI:43474"/>
        <dbReference type="ChEBI" id="CHEBI:57455"/>
        <dbReference type="ChEBI" id="CHEBI:57457"/>
        <dbReference type="ChEBI" id="CHEBI:456216"/>
        <dbReference type="EC" id="6.3.3.2"/>
    </reaction>
</comment>
<evidence type="ECO:0000313" key="6">
    <source>
        <dbReference type="EMBL" id="PVU97165.1"/>
    </source>
</evidence>
<dbReference type="GO" id="GO:0030272">
    <property type="term" value="F:5-formyltetrahydrofolate cyclo-ligase activity"/>
    <property type="evidence" value="ECO:0007669"/>
    <property type="project" value="UniProtKB-EC"/>
</dbReference>
<dbReference type="AlphaFoldDB" id="A0A2T9YXW0"/>
<protein>
    <recommendedName>
        <fullName evidence="5">5-formyltetrahydrofolate cyclo-ligase</fullName>
        <ecNumber evidence="5">6.3.3.2</ecNumber>
    </recommendedName>
</protein>
<gene>
    <name evidence="6" type="ORF">BB561_000716</name>
</gene>
<dbReference type="Gene3D" id="3.40.50.10420">
    <property type="entry name" value="NagB/RpiA/CoA transferase-like"/>
    <property type="match status" value="1"/>
</dbReference>
<dbReference type="InterPro" id="IPR037171">
    <property type="entry name" value="NagB/RpiA_transferase-like"/>
</dbReference>
<comment type="similarity">
    <text evidence="1">Belongs to the 5-formyltetrahydrofolate cyclo-ligase family.</text>
</comment>
<proteinExistence type="inferred from homology"/>
<keyword evidence="3" id="KW-0067">ATP-binding</keyword>
<sequence>MEMLMINSIAELESLPLNKWGIREPLSPEGRKNCLDKQIGGLDLIVVPGLAFDAHGFRMGYGKGLLTNLY</sequence>
<dbReference type="Pfam" id="PF01812">
    <property type="entry name" value="5-FTHF_cyc-lig"/>
    <property type="match status" value="1"/>
</dbReference>
<dbReference type="STRING" id="133385.A0A2T9YXW0"/>
<dbReference type="GO" id="GO:0005524">
    <property type="term" value="F:ATP binding"/>
    <property type="evidence" value="ECO:0007669"/>
    <property type="project" value="UniProtKB-KW"/>
</dbReference>
<evidence type="ECO:0000313" key="7">
    <source>
        <dbReference type="Proteomes" id="UP000245383"/>
    </source>
</evidence>
<dbReference type="InterPro" id="IPR024185">
    <property type="entry name" value="FTHF_cligase-like_sf"/>
</dbReference>
<dbReference type="GO" id="GO:0009396">
    <property type="term" value="P:folic acid-containing compound biosynthetic process"/>
    <property type="evidence" value="ECO:0007669"/>
    <property type="project" value="TreeGrafter"/>
</dbReference>
<dbReference type="GO" id="GO:0035999">
    <property type="term" value="P:tetrahydrofolate interconversion"/>
    <property type="evidence" value="ECO:0007669"/>
    <property type="project" value="TreeGrafter"/>
</dbReference>
<evidence type="ECO:0000256" key="4">
    <source>
        <dbReference type="ARBA" id="ARBA00036539"/>
    </source>
</evidence>
<evidence type="ECO:0000256" key="1">
    <source>
        <dbReference type="ARBA" id="ARBA00010638"/>
    </source>
</evidence>
<name>A0A2T9YXW0_9FUNG</name>
<dbReference type="OrthoDB" id="2015992at2759"/>
<dbReference type="Proteomes" id="UP000245383">
    <property type="component" value="Unassembled WGS sequence"/>
</dbReference>
<reference evidence="6 7" key="1">
    <citation type="journal article" date="2018" name="MBio">
        <title>Comparative Genomics Reveals the Core Gene Toolbox for the Fungus-Insect Symbiosis.</title>
        <authorList>
            <person name="Wang Y."/>
            <person name="Stata M."/>
            <person name="Wang W."/>
            <person name="Stajich J.E."/>
            <person name="White M.M."/>
            <person name="Moncalvo J.M."/>
        </authorList>
    </citation>
    <scope>NUCLEOTIDE SEQUENCE [LARGE SCALE GENOMIC DNA]</scope>
    <source>
        <strain evidence="6 7">SWE-8-4</strain>
    </source>
</reference>
<evidence type="ECO:0000256" key="2">
    <source>
        <dbReference type="ARBA" id="ARBA00022741"/>
    </source>
</evidence>
<dbReference type="PANTHER" id="PTHR23407:SF1">
    <property type="entry name" value="5-FORMYLTETRAHYDROFOLATE CYCLO-LIGASE"/>
    <property type="match status" value="1"/>
</dbReference>
<evidence type="ECO:0000256" key="3">
    <source>
        <dbReference type="ARBA" id="ARBA00022840"/>
    </source>
</evidence>
<evidence type="ECO:0000256" key="5">
    <source>
        <dbReference type="ARBA" id="ARBA00038966"/>
    </source>
</evidence>
<dbReference type="EC" id="6.3.3.2" evidence="5"/>